<dbReference type="PANTHER" id="PTHR21275:SF1">
    <property type="entry name" value="RWD DOMAIN-CONTAINING PROTEIN 4"/>
    <property type="match status" value="1"/>
</dbReference>
<protein>
    <submittedName>
        <fullName evidence="1">(raccoon dog) hypothetical protein</fullName>
    </submittedName>
</protein>
<gene>
    <name evidence="1" type="ORF">NYPRO_LOCUS18254</name>
</gene>
<evidence type="ECO:0000313" key="2">
    <source>
        <dbReference type="Proteomes" id="UP000645828"/>
    </source>
</evidence>
<dbReference type="AlphaFoldDB" id="A0A811Z9T0"/>
<organism evidence="1 2">
    <name type="scientific">Nyctereutes procyonoides</name>
    <name type="common">Raccoon dog</name>
    <name type="synonym">Canis procyonoides</name>
    <dbReference type="NCBI Taxonomy" id="34880"/>
    <lineage>
        <taxon>Eukaryota</taxon>
        <taxon>Metazoa</taxon>
        <taxon>Chordata</taxon>
        <taxon>Craniata</taxon>
        <taxon>Vertebrata</taxon>
        <taxon>Euteleostomi</taxon>
        <taxon>Mammalia</taxon>
        <taxon>Eutheria</taxon>
        <taxon>Laurasiatheria</taxon>
        <taxon>Carnivora</taxon>
        <taxon>Caniformia</taxon>
        <taxon>Canidae</taxon>
        <taxon>Nyctereutes</taxon>
    </lineage>
</organism>
<dbReference type="InterPro" id="IPR042770">
    <property type="entry name" value="RWDD4"/>
</dbReference>
<proteinExistence type="predicted"/>
<reference evidence="1" key="1">
    <citation type="submission" date="2020-12" db="EMBL/GenBank/DDBJ databases">
        <authorList>
            <consortium name="Molecular Ecology Group"/>
        </authorList>
    </citation>
    <scope>NUCLEOTIDE SEQUENCE</scope>
    <source>
        <strain evidence="1">TBG_1078</strain>
    </source>
</reference>
<dbReference type="Proteomes" id="UP000645828">
    <property type="component" value="Unassembled WGS sequence"/>
</dbReference>
<dbReference type="EMBL" id="CAJHUB010000760">
    <property type="protein sequence ID" value="CAD7685461.1"/>
    <property type="molecule type" value="Genomic_DNA"/>
</dbReference>
<name>A0A811Z9T0_NYCPR</name>
<accession>A0A811Z9T0</accession>
<sequence length="127" mass="14789">MLWKRASPFLLLCPVPPTFLGSWPFFNLTYAVTYTLFEYAKDTKEQFMENHHPINSTTLITSIISTETPNTAPSSKNMDKDKTFKSPEIWQIKQIDHKRELAQRWDWVDVVNHLSKTGSKETPNSEK</sequence>
<dbReference type="PANTHER" id="PTHR21275">
    <property type="entry name" value="RWD DOMAIN-CONTAINING PROTEIN 4"/>
    <property type="match status" value="1"/>
</dbReference>
<evidence type="ECO:0000313" key="1">
    <source>
        <dbReference type="EMBL" id="CAD7685461.1"/>
    </source>
</evidence>
<keyword evidence="2" id="KW-1185">Reference proteome</keyword>
<comment type="caution">
    <text evidence="1">The sequence shown here is derived from an EMBL/GenBank/DDBJ whole genome shotgun (WGS) entry which is preliminary data.</text>
</comment>